<dbReference type="SUPFAM" id="SSF54675">
    <property type="entry name" value="Nicotinate/Quinolinate PRTase N-terminal domain-like"/>
    <property type="match status" value="1"/>
</dbReference>
<feature type="binding site" evidence="13">
    <location>
        <position position="185"/>
    </location>
    <ligand>
        <name>substrate</name>
    </ligand>
</feature>
<evidence type="ECO:0000259" key="15">
    <source>
        <dbReference type="Pfam" id="PF02749"/>
    </source>
</evidence>
<feature type="binding site" evidence="13">
    <location>
        <begin position="289"/>
        <end position="291"/>
    </location>
    <ligand>
        <name>substrate</name>
    </ligand>
</feature>
<organism evidence="16 17">
    <name type="scientific">Providencia rustigianii DSM 4541</name>
    <dbReference type="NCBI Taxonomy" id="500637"/>
    <lineage>
        <taxon>Bacteria</taxon>
        <taxon>Pseudomonadati</taxon>
        <taxon>Pseudomonadota</taxon>
        <taxon>Gammaproteobacteria</taxon>
        <taxon>Enterobacterales</taxon>
        <taxon>Morganellaceae</taxon>
        <taxon>Providencia</taxon>
    </lineage>
</organism>
<dbReference type="InterPro" id="IPR002638">
    <property type="entry name" value="Quinolinate_PRibosylTrfase_C"/>
</dbReference>
<feature type="binding site" evidence="13">
    <location>
        <position position="128"/>
    </location>
    <ligand>
        <name>substrate</name>
    </ligand>
</feature>
<feature type="binding site" evidence="13">
    <location>
        <begin position="161"/>
        <end position="163"/>
    </location>
    <ligand>
        <name>substrate</name>
    </ligand>
</feature>
<dbReference type="Pfam" id="PF02749">
    <property type="entry name" value="QRPTase_N"/>
    <property type="match status" value="1"/>
</dbReference>
<dbReference type="InterPro" id="IPR022412">
    <property type="entry name" value="Quinolinate_PRibosylTrfase_N"/>
</dbReference>
<feature type="binding site" evidence="13">
    <location>
        <position position="224"/>
    </location>
    <ligand>
        <name>substrate</name>
    </ligand>
</feature>
<dbReference type="eggNOG" id="COG0157">
    <property type="taxonomic scope" value="Bacteria"/>
</dbReference>
<dbReference type="EC" id="2.4.2.19" evidence="5"/>
<evidence type="ECO:0000256" key="9">
    <source>
        <dbReference type="ARBA" id="ARBA00033102"/>
    </source>
</evidence>
<feature type="binding site" evidence="13">
    <location>
        <position position="195"/>
    </location>
    <ligand>
        <name>substrate</name>
    </ligand>
</feature>
<dbReference type="GO" id="GO:0009435">
    <property type="term" value="P:NAD+ biosynthetic process"/>
    <property type="evidence" value="ECO:0007669"/>
    <property type="project" value="UniProtKB-UniPathway"/>
</dbReference>
<evidence type="ECO:0000256" key="8">
    <source>
        <dbReference type="ARBA" id="ARBA00022679"/>
    </source>
</evidence>
<comment type="subunit">
    <text evidence="4">Hexamer formed by 3 homodimers.</text>
</comment>
<comment type="catalytic activity">
    <reaction evidence="10">
        <text>nicotinate beta-D-ribonucleotide + CO2 + diphosphate = quinolinate + 5-phospho-alpha-D-ribose 1-diphosphate + 2 H(+)</text>
        <dbReference type="Rhea" id="RHEA:12733"/>
        <dbReference type="ChEBI" id="CHEBI:15378"/>
        <dbReference type="ChEBI" id="CHEBI:16526"/>
        <dbReference type="ChEBI" id="CHEBI:29959"/>
        <dbReference type="ChEBI" id="CHEBI:33019"/>
        <dbReference type="ChEBI" id="CHEBI:57502"/>
        <dbReference type="ChEBI" id="CHEBI:58017"/>
        <dbReference type="EC" id="2.4.2.19"/>
    </reaction>
</comment>
<reference evidence="16" key="1">
    <citation type="submission" date="2009-12" db="EMBL/GenBank/DDBJ databases">
        <authorList>
            <person name="Weinstock G."/>
            <person name="Sodergren E."/>
            <person name="Clifton S."/>
            <person name="Fulton L."/>
            <person name="Fulton B."/>
            <person name="Courtney L."/>
            <person name="Fronick C."/>
            <person name="Harrison M."/>
            <person name="Strong C."/>
            <person name="Farmer C."/>
            <person name="Delahaunty K."/>
            <person name="Markovic C."/>
            <person name="Hall O."/>
            <person name="Minx P."/>
            <person name="Tomlinson C."/>
            <person name="Mitreva M."/>
            <person name="Nelson J."/>
            <person name="Hou S."/>
            <person name="Wollam A."/>
            <person name="Pepin K.H."/>
            <person name="Johnson M."/>
            <person name="Bhonagiri V."/>
            <person name="Nash W.E."/>
            <person name="Warren W."/>
            <person name="Chinwalla A."/>
            <person name="Mardis E.R."/>
            <person name="Wilson R.K."/>
        </authorList>
    </citation>
    <scope>NUCLEOTIDE SEQUENCE [LARGE SCALE GENOMIC DNA]</scope>
    <source>
        <strain evidence="16">DSM 4541</strain>
    </source>
</reference>
<evidence type="ECO:0000256" key="2">
    <source>
        <dbReference type="ARBA" id="ARBA00004893"/>
    </source>
</evidence>
<dbReference type="NCBIfam" id="TIGR00078">
    <property type="entry name" value="nadC"/>
    <property type="match status" value="1"/>
</dbReference>
<evidence type="ECO:0000256" key="7">
    <source>
        <dbReference type="ARBA" id="ARBA00022676"/>
    </source>
</evidence>
<proteinExistence type="inferred from homology"/>
<dbReference type="Gene3D" id="3.90.1170.20">
    <property type="entry name" value="Quinolinate phosphoribosyl transferase, N-terminal domain"/>
    <property type="match status" value="1"/>
</dbReference>
<evidence type="ECO:0000256" key="6">
    <source>
        <dbReference type="ARBA" id="ARBA00022642"/>
    </source>
</evidence>
<evidence type="ECO:0000259" key="14">
    <source>
        <dbReference type="Pfam" id="PF01729"/>
    </source>
</evidence>
<evidence type="ECO:0000256" key="3">
    <source>
        <dbReference type="ARBA" id="ARBA00009400"/>
    </source>
</evidence>
<dbReference type="PANTHER" id="PTHR32179">
    <property type="entry name" value="NICOTINATE-NUCLEOTIDE PYROPHOSPHORYLASE [CARBOXYLATING]"/>
    <property type="match status" value="1"/>
</dbReference>
<keyword evidence="17" id="KW-1185">Reference proteome</keyword>
<dbReference type="EMBL" id="ABXV02000030">
    <property type="protein sequence ID" value="EFB71643.1"/>
    <property type="molecule type" value="Genomic_DNA"/>
</dbReference>
<accession>D1P417</accession>
<evidence type="ECO:0000256" key="4">
    <source>
        <dbReference type="ARBA" id="ARBA00011218"/>
    </source>
</evidence>
<dbReference type="InterPro" id="IPR004393">
    <property type="entry name" value="NadC"/>
</dbReference>
<evidence type="ECO:0000256" key="10">
    <source>
        <dbReference type="ARBA" id="ARBA00047445"/>
    </source>
</evidence>
<feature type="binding site" evidence="13">
    <location>
        <begin position="268"/>
        <end position="270"/>
    </location>
    <ligand>
        <name>substrate</name>
    </ligand>
</feature>
<comment type="function">
    <text evidence="1">Involved in the catabolism of quinolinic acid (QA).</text>
</comment>
<evidence type="ECO:0000256" key="13">
    <source>
        <dbReference type="PIRSR" id="PIRSR006250-1"/>
    </source>
</evidence>
<dbReference type="CDD" id="cd01572">
    <property type="entry name" value="QPRTase"/>
    <property type="match status" value="1"/>
</dbReference>
<dbReference type="FunFam" id="3.90.1170.20:FF:000001">
    <property type="entry name" value="Nicotinate-nucleotide diphosphorylase (Carboxylating)"/>
    <property type="match status" value="1"/>
</dbReference>
<dbReference type="InterPro" id="IPR013785">
    <property type="entry name" value="Aldolase_TIM"/>
</dbReference>
<keyword evidence="6" id="KW-0662">Pyridine nucleotide biosynthesis</keyword>
<evidence type="ECO:0000256" key="1">
    <source>
        <dbReference type="ARBA" id="ARBA00003237"/>
    </source>
</evidence>
<dbReference type="InterPro" id="IPR027277">
    <property type="entry name" value="NadC/ModD"/>
</dbReference>
<dbReference type="Gene3D" id="3.20.20.70">
    <property type="entry name" value="Aldolase class I"/>
    <property type="match status" value="1"/>
</dbReference>
<comment type="caution">
    <text evidence="16">The sequence shown here is derived from an EMBL/GenBank/DDBJ whole genome shotgun (WGS) entry which is preliminary data.</text>
</comment>
<dbReference type="AlphaFoldDB" id="D1P417"/>
<feature type="domain" description="Quinolinate phosphoribosyl transferase C-terminal" evidence="14">
    <location>
        <begin position="140"/>
        <end position="304"/>
    </location>
</feature>
<sequence>MLRGYILELVMSIRRYDEQERRKILIERLIVDIPFMVTVALKEDLGQFVDYKKDITGQLLNEKTQATARIITREEGIFCGQKWLEEVFYQLGNQVQIDWKVQDGDKVSPNQVLCEMQGPSQILLTGERTALNFIQTLSSVSTVTAKYVMQLEGTRTKLLDTRKTIPGLRSALKYAVLMGGGYNHRLGLSDAYLIKENHIISAGSVKQAISFARESHPEVPIEVEVENLDELLQAIKANADIIMLDNFTTDMMKDAVVLADGKAALEVSGNVTLTTIREYAETGVDFISVGALTKHIHAMDLSMRFVELKH</sequence>
<dbReference type="SUPFAM" id="SSF51690">
    <property type="entry name" value="Nicotinate/Quinolinate PRTase C-terminal domain-like"/>
    <property type="match status" value="1"/>
</dbReference>
<name>D1P417_9GAMM</name>
<evidence type="ECO:0000256" key="11">
    <source>
        <dbReference type="ARBA" id="ARBA00069173"/>
    </source>
</evidence>
<dbReference type="Pfam" id="PF01729">
    <property type="entry name" value="QRPTase_C"/>
    <property type="match status" value="1"/>
</dbReference>
<dbReference type="HOGENOM" id="CLU_039622_0_3_6"/>
<keyword evidence="7 12" id="KW-0328">Glycosyltransferase</keyword>
<comment type="similarity">
    <text evidence="3 12">Belongs to the NadC/ModD family.</text>
</comment>
<dbReference type="GO" id="GO:0004514">
    <property type="term" value="F:nicotinate-nucleotide diphosphorylase (carboxylating) activity"/>
    <property type="evidence" value="ECO:0007669"/>
    <property type="project" value="UniProtKB-EC"/>
</dbReference>
<evidence type="ECO:0000256" key="5">
    <source>
        <dbReference type="ARBA" id="ARBA00011944"/>
    </source>
</evidence>
<evidence type="ECO:0000313" key="16">
    <source>
        <dbReference type="EMBL" id="EFB71643.1"/>
    </source>
</evidence>
<dbReference type="InterPro" id="IPR037128">
    <property type="entry name" value="Quinolinate_PRibosylTase_N_sf"/>
</dbReference>
<dbReference type="UniPathway" id="UPA00253">
    <property type="reaction ID" value="UER00331"/>
</dbReference>
<evidence type="ECO:0000313" key="17">
    <source>
        <dbReference type="Proteomes" id="UP000005512"/>
    </source>
</evidence>
<feature type="binding site" evidence="13">
    <location>
        <position position="245"/>
    </location>
    <ligand>
        <name>substrate</name>
    </ligand>
</feature>
<protein>
    <recommendedName>
        <fullName evidence="11">Probable nicotinate-nucleotide pyrophosphorylase [carboxylating]</fullName>
        <ecNumber evidence="5">2.4.2.19</ecNumber>
    </recommendedName>
    <alternativeName>
        <fullName evidence="9">Quinolinate phosphoribosyltransferase [decarboxylating]</fullName>
    </alternativeName>
</protein>
<comment type="pathway">
    <text evidence="2">Cofactor biosynthesis; NAD(+) biosynthesis; nicotinate D-ribonucleotide from quinolinate: step 1/1.</text>
</comment>
<dbReference type="GO" id="GO:0005737">
    <property type="term" value="C:cytoplasm"/>
    <property type="evidence" value="ECO:0007669"/>
    <property type="project" value="TreeGrafter"/>
</dbReference>
<dbReference type="InterPro" id="IPR036068">
    <property type="entry name" value="Nicotinate_pribotase-like_C"/>
</dbReference>
<dbReference type="FunFam" id="3.20.20.70:FF:000030">
    <property type="entry name" value="Nicotinate-nucleotide pyrophosphorylase, carboxylating"/>
    <property type="match status" value="1"/>
</dbReference>
<keyword evidence="8 12" id="KW-0808">Transferase</keyword>
<evidence type="ECO:0000256" key="12">
    <source>
        <dbReference type="PIRNR" id="PIRNR006250"/>
    </source>
</evidence>
<dbReference type="PIRSF" id="PIRSF006250">
    <property type="entry name" value="NadC_ModD"/>
    <property type="match status" value="1"/>
</dbReference>
<dbReference type="PANTHER" id="PTHR32179:SF3">
    <property type="entry name" value="NICOTINATE-NUCLEOTIDE PYROPHOSPHORYLASE [CARBOXYLATING]"/>
    <property type="match status" value="1"/>
</dbReference>
<gene>
    <name evidence="16" type="primary">nadC</name>
    <name evidence="16" type="ORF">PROVRUST_06968</name>
</gene>
<feature type="domain" description="Quinolinate phosphoribosyl transferase N-terminal" evidence="15">
    <location>
        <begin position="54"/>
        <end position="138"/>
    </location>
</feature>
<dbReference type="Proteomes" id="UP000005512">
    <property type="component" value="Unassembled WGS sequence"/>
</dbReference>
<dbReference type="STRING" id="500637.PROVRUST_06968"/>
<dbReference type="GO" id="GO:0034213">
    <property type="term" value="P:quinolinate catabolic process"/>
    <property type="evidence" value="ECO:0007669"/>
    <property type="project" value="TreeGrafter"/>
</dbReference>